<dbReference type="GO" id="GO:0006446">
    <property type="term" value="P:regulation of translational initiation"/>
    <property type="evidence" value="ECO:0007669"/>
    <property type="project" value="TreeGrafter"/>
</dbReference>
<accession>A0A1H6HZX8</accession>
<dbReference type="SUPFAM" id="SSF54980">
    <property type="entry name" value="EF-G C-terminal domain-like"/>
    <property type="match status" value="1"/>
</dbReference>
<evidence type="ECO:0000256" key="1">
    <source>
        <dbReference type="ARBA" id="ARBA00007665"/>
    </source>
</evidence>
<dbReference type="Pfam" id="PF01205">
    <property type="entry name" value="Impact_N"/>
    <property type="match status" value="1"/>
</dbReference>
<dbReference type="PROSITE" id="PS00910">
    <property type="entry name" value="UPF0029"/>
    <property type="match status" value="1"/>
</dbReference>
<proteinExistence type="inferred from homology"/>
<dbReference type="InterPro" id="IPR020569">
    <property type="entry name" value="UPF0029_Impact_CS"/>
</dbReference>
<dbReference type="GO" id="GO:0005737">
    <property type="term" value="C:cytoplasm"/>
    <property type="evidence" value="ECO:0007669"/>
    <property type="project" value="TreeGrafter"/>
</dbReference>
<dbReference type="AlphaFoldDB" id="A0A1H6HZX8"/>
<sequence length="212" mass="23497">MNYFTISANAKASFIEKRSEFIGYIAPVRTNDEAVAFINSIKAEHRKAKHNVYAYILREDNISRYSDDGEPQGTAGVPVLDVLKKRDLTDVCVVVTRYFGGILLGGGGLVRAYSHAASLACDAAHIMNMCMCHRLKITADYGMYGKISYLLPNYDTITVNSDFGSDVTLEILVMSEKLDALKKELVEVTNGSVNIEDCEELFEDFSSVQKNP</sequence>
<dbReference type="SUPFAM" id="SSF54211">
    <property type="entry name" value="Ribosomal protein S5 domain 2-like"/>
    <property type="match status" value="1"/>
</dbReference>
<dbReference type="EMBL" id="FNWV01000001">
    <property type="protein sequence ID" value="SEH39735.1"/>
    <property type="molecule type" value="Genomic_DNA"/>
</dbReference>
<evidence type="ECO:0000313" key="5">
    <source>
        <dbReference type="Proteomes" id="UP000183190"/>
    </source>
</evidence>
<evidence type="ECO:0000313" key="4">
    <source>
        <dbReference type="EMBL" id="SEH39735.1"/>
    </source>
</evidence>
<evidence type="ECO:0000259" key="3">
    <source>
        <dbReference type="Pfam" id="PF09186"/>
    </source>
</evidence>
<dbReference type="RefSeq" id="WP_074714179.1">
    <property type="nucleotide sequence ID" value="NZ_FNWV01000001.1"/>
</dbReference>
<evidence type="ECO:0000259" key="2">
    <source>
        <dbReference type="Pfam" id="PF01205"/>
    </source>
</evidence>
<dbReference type="InterPro" id="IPR036956">
    <property type="entry name" value="Impact_N_sf"/>
</dbReference>
<dbReference type="InterPro" id="IPR001498">
    <property type="entry name" value="Impact_N"/>
</dbReference>
<dbReference type="PANTHER" id="PTHR16301">
    <property type="entry name" value="IMPACT-RELATED"/>
    <property type="match status" value="1"/>
</dbReference>
<organism evidence="4 5">
    <name type="scientific">Ruminococcus flavefaciens</name>
    <dbReference type="NCBI Taxonomy" id="1265"/>
    <lineage>
        <taxon>Bacteria</taxon>
        <taxon>Bacillati</taxon>
        <taxon>Bacillota</taxon>
        <taxon>Clostridia</taxon>
        <taxon>Eubacteriales</taxon>
        <taxon>Oscillospiraceae</taxon>
        <taxon>Ruminococcus</taxon>
    </lineage>
</organism>
<reference evidence="4 5" key="1">
    <citation type="submission" date="2016-10" db="EMBL/GenBank/DDBJ databases">
        <authorList>
            <person name="de Groot N.N."/>
        </authorList>
    </citation>
    <scope>NUCLEOTIDE SEQUENCE [LARGE SCALE GENOMIC DNA]</scope>
    <source>
        <strain evidence="4 5">YAD2003</strain>
    </source>
</reference>
<feature type="domain" description="UPF0029" evidence="3">
    <location>
        <begin position="137"/>
        <end position="191"/>
    </location>
</feature>
<name>A0A1H6HZX8_RUMFL</name>
<dbReference type="InterPro" id="IPR035647">
    <property type="entry name" value="EFG_III/V"/>
</dbReference>
<protein>
    <submittedName>
        <fullName evidence="4">Uncharacterized protein, YigZ family</fullName>
    </submittedName>
</protein>
<comment type="similarity">
    <text evidence="1">Belongs to the IMPACT family.</text>
</comment>
<dbReference type="Gene3D" id="3.30.70.240">
    <property type="match status" value="1"/>
</dbReference>
<gene>
    <name evidence="4" type="ORF">SAMN02910265_00352</name>
</gene>
<dbReference type="InterPro" id="IPR015269">
    <property type="entry name" value="UPF0029_Impact_C"/>
</dbReference>
<dbReference type="OrthoDB" id="9813771at2"/>
<dbReference type="Gene3D" id="3.30.230.30">
    <property type="entry name" value="Impact, N-terminal domain"/>
    <property type="match status" value="1"/>
</dbReference>
<dbReference type="Proteomes" id="UP000183190">
    <property type="component" value="Unassembled WGS sequence"/>
</dbReference>
<dbReference type="NCBIfam" id="TIGR00257">
    <property type="entry name" value="IMPACT_YIGZ"/>
    <property type="match status" value="1"/>
</dbReference>
<dbReference type="Pfam" id="PF09186">
    <property type="entry name" value="DUF1949"/>
    <property type="match status" value="1"/>
</dbReference>
<dbReference type="InterPro" id="IPR023582">
    <property type="entry name" value="Impact"/>
</dbReference>
<dbReference type="InterPro" id="IPR020568">
    <property type="entry name" value="Ribosomal_Su5_D2-typ_SF"/>
</dbReference>
<dbReference type="PANTHER" id="PTHR16301:SF20">
    <property type="entry name" value="IMPACT FAMILY MEMBER YIGZ"/>
    <property type="match status" value="1"/>
</dbReference>
<dbReference type="InterPro" id="IPR015796">
    <property type="entry name" value="Impact_YigZ-like"/>
</dbReference>
<feature type="domain" description="Impact N-terminal" evidence="2">
    <location>
        <begin position="17"/>
        <end position="120"/>
    </location>
</feature>